<dbReference type="RefSeq" id="WP_306038294.1">
    <property type="nucleotide sequence ID" value="NZ_CP132302.1"/>
</dbReference>
<feature type="region of interest" description="Disordered" evidence="1">
    <location>
        <begin position="216"/>
        <end position="239"/>
    </location>
</feature>
<dbReference type="Proteomes" id="UP001234585">
    <property type="component" value="Chromosome"/>
</dbReference>
<evidence type="ECO:0000313" key="2">
    <source>
        <dbReference type="EMBL" id="WLR98643.1"/>
    </source>
</evidence>
<sequence>MVTANDLRAIAGTTKRVQMHDDLAAAFNKYAAAYGVNNQKRISEFLANVCHETGGFTRLSENLNYSVEGLMKTFGRHRISAADVNKLGRSGKRAADQKAIANKIYGGDWGRTNLGNTQPNDGWDYRGSGPGQVTGRSNFAKVEKESGIPVVANPDLLRQADAGMKAALILWQKWGLNEMADNGQSTAIRKRWNGGSLGLAEVKDARGRAMKLKLSVPASTATTTPIPAPKPEMPPSATPTKKAGWLEVLTAFIIALFPGHSK</sequence>
<dbReference type="PANTHER" id="PTHR34408">
    <property type="entry name" value="FAMILY PROTEIN, PUTATIVE-RELATED"/>
    <property type="match status" value="1"/>
</dbReference>
<dbReference type="AlphaFoldDB" id="A0AA50H6N3"/>
<evidence type="ECO:0000313" key="3">
    <source>
        <dbReference type="Proteomes" id="UP001234585"/>
    </source>
</evidence>
<evidence type="ECO:0000256" key="1">
    <source>
        <dbReference type="SAM" id="MobiDB-lite"/>
    </source>
</evidence>
<reference evidence="2 3" key="1">
    <citation type="submission" date="2023-08" db="EMBL/GenBank/DDBJ databases">
        <title>Pathogen: clinical or host-associated sample.</title>
        <authorList>
            <person name="Hergert J."/>
            <person name="Casey R."/>
            <person name="Wagner J."/>
            <person name="Young E.L."/>
            <person name="Oakeson K.F."/>
        </authorList>
    </citation>
    <scope>NUCLEOTIDE SEQUENCE [LARGE SCALE GENOMIC DNA]</scope>
    <source>
        <strain evidence="2 3">1760953</strain>
    </source>
</reference>
<organism evidence="2 3">
    <name type="scientific">Shinella sumterensis</name>
    <dbReference type="NCBI Taxonomy" id="1967501"/>
    <lineage>
        <taxon>Bacteria</taxon>
        <taxon>Pseudomonadati</taxon>
        <taxon>Pseudomonadota</taxon>
        <taxon>Alphaproteobacteria</taxon>
        <taxon>Hyphomicrobiales</taxon>
        <taxon>Rhizobiaceae</taxon>
        <taxon>Shinella</taxon>
    </lineage>
</organism>
<gene>
    <name evidence="2" type="ORF">Q9313_06325</name>
</gene>
<dbReference type="InterPro" id="IPR023346">
    <property type="entry name" value="Lysozyme-like_dom_sf"/>
</dbReference>
<dbReference type="EMBL" id="CP132302">
    <property type="protein sequence ID" value="WLR98643.1"/>
    <property type="molecule type" value="Genomic_DNA"/>
</dbReference>
<name>A0AA50H6N3_9HYPH</name>
<protein>
    <recommendedName>
        <fullName evidence="4">Chitinase</fullName>
    </recommendedName>
</protein>
<evidence type="ECO:0008006" key="4">
    <source>
        <dbReference type="Google" id="ProtNLM"/>
    </source>
</evidence>
<dbReference type="InterPro" id="IPR052354">
    <property type="entry name" value="Cell_Wall_Dynamics_Protein"/>
</dbReference>
<feature type="compositionally biased region" description="Pro residues" evidence="1">
    <location>
        <begin position="226"/>
        <end position="237"/>
    </location>
</feature>
<dbReference type="PANTHER" id="PTHR34408:SF1">
    <property type="entry name" value="GLYCOSYL HYDROLASE FAMILY 19 DOMAIN-CONTAINING PROTEIN HI_1415"/>
    <property type="match status" value="1"/>
</dbReference>
<keyword evidence="3" id="KW-1185">Reference proteome</keyword>
<accession>A0AA50H6N3</accession>
<dbReference type="SUPFAM" id="SSF53955">
    <property type="entry name" value="Lysozyme-like"/>
    <property type="match status" value="1"/>
</dbReference>
<proteinExistence type="predicted"/>
<dbReference type="Gene3D" id="1.10.530.10">
    <property type="match status" value="1"/>
</dbReference>